<proteinExistence type="predicted"/>
<dbReference type="GO" id="GO:0016747">
    <property type="term" value="F:acyltransferase activity, transferring groups other than amino-acyl groups"/>
    <property type="evidence" value="ECO:0007669"/>
    <property type="project" value="InterPro"/>
</dbReference>
<dbReference type="InterPro" id="IPR016181">
    <property type="entry name" value="Acyl_CoA_acyltransferase"/>
</dbReference>
<evidence type="ECO:0000259" key="1">
    <source>
        <dbReference type="PROSITE" id="PS51186"/>
    </source>
</evidence>
<dbReference type="OrthoDB" id="1821130at2"/>
<dbReference type="CDD" id="cd04301">
    <property type="entry name" value="NAT_SF"/>
    <property type="match status" value="1"/>
</dbReference>
<protein>
    <submittedName>
        <fullName evidence="2">N-acetylglutamate synthase-like GNAT family acetyltransferase</fullName>
    </submittedName>
</protein>
<evidence type="ECO:0000313" key="3">
    <source>
        <dbReference type="Proteomes" id="UP000247978"/>
    </source>
</evidence>
<keyword evidence="2" id="KW-0808">Transferase</keyword>
<dbReference type="InterPro" id="IPR000182">
    <property type="entry name" value="GNAT_dom"/>
</dbReference>
<dbReference type="Pfam" id="PF13508">
    <property type="entry name" value="Acetyltransf_7"/>
    <property type="match status" value="1"/>
</dbReference>
<dbReference type="EMBL" id="QJJQ01000014">
    <property type="protein sequence ID" value="PXW83805.1"/>
    <property type="molecule type" value="Genomic_DNA"/>
</dbReference>
<evidence type="ECO:0000313" key="2">
    <source>
        <dbReference type="EMBL" id="PXW83805.1"/>
    </source>
</evidence>
<dbReference type="Proteomes" id="UP000247978">
    <property type="component" value="Unassembled WGS sequence"/>
</dbReference>
<sequence length="194" mass="22776">MLIRSYKPSDESGWLRCRVLSFLDTAYYDNVLREKEIYENSSIELVAEKDNLIVGLMDIEYEEEPGTICSDDSIVSGMIWHAAVHPDYQRQGIATALLHHAIKTLSDLGMNRLEAWTRDDKWVNEWYESHHFKKKKTYYHVFMEGNEEMEPTFVTKNVHLKPISAFAHYIGNNPEEIKGKFKRVHACHMYELVF</sequence>
<organism evidence="2 3">
    <name type="scientific">Pseudogracilibacillus auburnensis</name>
    <dbReference type="NCBI Taxonomy" id="1494959"/>
    <lineage>
        <taxon>Bacteria</taxon>
        <taxon>Bacillati</taxon>
        <taxon>Bacillota</taxon>
        <taxon>Bacilli</taxon>
        <taxon>Bacillales</taxon>
        <taxon>Bacillaceae</taxon>
        <taxon>Pseudogracilibacillus</taxon>
    </lineage>
</organism>
<dbReference type="SUPFAM" id="SSF55729">
    <property type="entry name" value="Acyl-CoA N-acyltransferases (Nat)"/>
    <property type="match status" value="1"/>
</dbReference>
<dbReference type="RefSeq" id="WP_110396674.1">
    <property type="nucleotide sequence ID" value="NZ_JBHUHB010000001.1"/>
</dbReference>
<keyword evidence="3" id="KW-1185">Reference proteome</keyword>
<accession>A0A2V3VUX7</accession>
<dbReference type="PROSITE" id="PS51186">
    <property type="entry name" value="GNAT"/>
    <property type="match status" value="1"/>
</dbReference>
<feature type="domain" description="N-acetyltransferase" evidence="1">
    <location>
        <begin position="1"/>
        <end position="154"/>
    </location>
</feature>
<dbReference type="Gene3D" id="3.40.630.30">
    <property type="match status" value="1"/>
</dbReference>
<comment type="caution">
    <text evidence="2">The sequence shown here is derived from an EMBL/GenBank/DDBJ whole genome shotgun (WGS) entry which is preliminary data.</text>
</comment>
<reference evidence="2 3" key="1">
    <citation type="submission" date="2018-05" db="EMBL/GenBank/DDBJ databases">
        <title>Genomic Encyclopedia of Type Strains, Phase IV (KMG-IV): sequencing the most valuable type-strain genomes for metagenomic binning, comparative biology and taxonomic classification.</title>
        <authorList>
            <person name="Goeker M."/>
        </authorList>
    </citation>
    <scope>NUCLEOTIDE SEQUENCE [LARGE SCALE GENOMIC DNA]</scope>
    <source>
        <strain evidence="2 3">DSM 28556</strain>
    </source>
</reference>
<gene>
    <name evidence="2" type="ORF">DFR56_11490</name>
</gene>
<dbReference type="AlphaFoldDB" id="A0A2V3VUX7"/>
<name>A0A2V3VUX7_9BACI</name>